<reference evidence="1" key="2">
    <citation type="journal article" date="2021" name="Microbiome">
        <title>Successional dynamics and alternative stable states in a saline activated sludge microbial community over 9 years.</title>
        <authorList>
            <person name="Wang Y."/>
            <person name="Ye J."/>
            <person name="Ju F."/>
            <person name="Liu L."/>
            <person name="Boyd J.A."/>
            <person name="Deng Y."/>
            <person name="Parks D.H."/>
            <person name="Jiang X."/>
            <person name="Yin X."/>
            <person name="Woodcroft B.J."/>
            <person name="Tyson G.W."/>
            <person name="Hugenholtz P."/>
            <person name="Polz M.F."/>
            <person name="Zhang T."/>
        </authorList>
    </citation>
    <scope>NUCLEOTIDE SEQUENCE</scope>
    <source>
        <strain evidence="1">HKST-UBA01</strain>
    </source>
</reference>
<evidence type="ECO:0000313" key="2">
    <source>
        <dbReference type="Proteomes" id="UP000697710"/>
    </source>
</evidence>
<reference evidence="1" key="1">
    <citation type="submission" date="2020-04" db="EMBL/GenBank/DDBJ databases">
        <authorList>
            <person name="Zhang T."/>
        </authorList>
    </citation>
    <scope>NUCLEOTIDE SEQUENCE</scope>
    <source>
        <strain evidence="1">HKST-UBA01</strain>
    </source>
</reference>
<comment type="caution">
    <text evidence="1">The sequence shown here is derived from an EMBL/GenBank/DDBJ whole genome shotgun (WGS) entry which is preliminary data.</text>
</comment>
<dbReference type="EMBL" id="JAGQHR010000001">
    <property type="protein sequence ID" value="MCA9726076.1"/>
    <property type="molecule type" value="Genomic_DNA"/>
</dbReference>
<gene>
    <name evidence="1" type="ORF">KC729_00225</name>
</gene>
<sequence length="79" mass="8824">MSEHFFGTHDGHLTAAANRIAERHDAWHVNYVEPGTGKRRGWFGCRNLGHPFDRATAEAVLADIDAVGGFDALLHKRDR</sequence>
<accession>A0A956LVI0</accession>
<dbReference type="Proteomes" id="UP000697710">
    <property type="component" value="Unassembled WGS sequence"/>
</dbReference>
<organism evidence="1 2">
    <name type="scientific">Eiseniibacteriota bacterium</name>
    <dbReference type="NCBI Taxonomy" id="2212470"/>
    <lineage>
        <taxon>Bacteria</taxon>
        <taxon>Candidatus Eiseniibacteriota</taxon>
    </lineage>
</organism>
<evidence type="ECO:0000313" key="1">
    <source>
        <dbReference type="EMBL" id="MCA9726076.1"/>
    </source>
</evidence>
<name>A0A956LVI0_UNCEI</name>
<protein>
    <submittedName>
        <fullName evidence="1">Uncharacterized protein</fullName>
    </submittedName>
</protein>
<dbReference type="AlphaFoldDB" id="A0A956LVI0"/>
<proteinExistence type="predicted"/>